<reference evidence="1" key="1">
    <citation type="submission" date="2023-07" db="EMBL/GenBank/DDBJ databases">
        <title>Black Yeasts Isolated from many extreme environments.</title>
        <authorList>
            <person name="Coleine C."/>
            <person name="Stajich J.E."/>
            <person name="Selbmann L."/>
        </authorList>
    </citation>
    <scope>NUCLEOTIDE SEQUENCE</scope>
    <source>
        <strain evidence="1">CCFEE 5714</strain>
    </source>
</reference>
<comment type="caution">
    <text evidence="1">The sequence shown here is derived from an EMBL/GenBank/DDBJ whole genome shotgun (WGS) entry which is preliminary data.</text>
</comment>
<keyword evidence="2" id="KW-1185">Reference proteome</keyword>
<dbReference type="EMBL" id="JAUTXU010000260">
    <property type="protein sequence ID" value="KAK3691632.1"/>
    <property type="molecule type" value="Genomic_DNA"/>
</dbReference>
<evidence type="ECO:0000313" key="2">
    <source>
        <dbReference type="Proteomes" id="UP001281147"/>
    </source>
</evidence>
<name>A0ACC3MIH9_9PEZI</name>
<proteinExistence type="predicted"/>
<accession>A0ACC3MIH9</accession>
<evidence type="ECO:0000313" key="1">
    <source>
        <dbReference type="EMBL" id="KAK3691632.1"/>
    </source>
</evidence>
<protein>
    <submittedName>
        <fullName evidence="1">Uncharacterized protein</fullName>
    </submittedName>
</protein>
<sequence length="640" mass="70977">MAADQSMGDYRMGAPCGPNSSGRRVAFADLGGMSYHEASAFHLPIAKRFRFVNKVNNAEAKKELKSIGRMIKADPLSPVGYYVRNMVILGMGLLLEGYVLFSVGNVTPLLEAAFPHAGPVWQQAITYLEVVGIILGQIVVGIVGDWLGRRWGLIQDALIMFVGLIMLTACWGITLNGWVICYALSLLFYGIGVGGEYPMTATSGMENAVGSGKISTREDRLHRGRRVTSAFLMQGWGQFLNQVVLILLLLIFNSGSGNPPYDKVVAQWVFRVSFAIPALGTLCLVYCRIYKMKSASDALQAAKKKQSATGYDVKSLRLTFTYFGPRLIATAFGWFANDVFFYGNKLFQSQFIAALNPNNESVMTNWVWNLVNTGVALVGYYLASFLIDNKLYGRKWMQIIGFLGCFICFIIPAFNYSYYAEGPGIRSFQAMYFLSSFFGQFGPNAVTFLVAAEVFPTPVRASAHGFCAACGKLGALLAAILFNYINSRMRFLVVPWLGLLGGIVTYLFLPDTTGLDLKEQERRWACIRAGREQDYHGIAIHRKHLSFWERIRGVGKHYNAEEDYKQRIEGMRADWESAMERRAAEEEAAGDLRNENDCWSLDVSAFFERTTGRTGGAADGPYRNGAVASGESVDEAKEKE</sequence>
<dbReference type="Proteomes" id="UP001281147">
    <property type="component" value="Unassembled WGS sequence"/>
</dbReference>
<organism evidence="1 2">
    <name type="scientific">Vermiconidia calcicola</name>
    <dbReference type="NCBI Taxonomy" id="1690605"/>
    <lineage>
        <taxon>Eukaryota</taxon>
        <taxon>Fungi</taxon>
        <taxon>Dikarya</taxon>
        <taxon>Ascomycota</taxon>
        <taxon>Pezizomycotina</taxon>
        <taxon>Dothideomycetes</taxon>
        <taxon>Dothideomycetidae</taxon>
        <taxon>Mycosphaerellales</taxon>
        <taxon>Extremaceae</taxon>
        <taxon>Vermiconidia</taxon>
    </lineage>
</organism>
<gene>
    <name evidence="1" type="ORF">LTR37_018511</name>
</gene>